<evidence type="ECO:0000313" key="3">
    <source>
        <dbReference type="EMBL" id="CAB4198720.1"/>
    </source>
</evidence>
<proteinExistence type="predicted"/>
<dbReference type="EMBL" id="LR797263">
    <property type="protein sequence ID" value="CAB4198720.1"/>
    <property type="molecule type" value="Genomic_DNA"/>
</dbReference>
<sequence>MNYSELEKQLQLMTPQSKAYKMIKAELMARGNWKNRSRGKSFAIGIDTRRKKL</sequence>
<dbReference type="EMBL" id="LR796938">
    <property type="protein sequence ID" value="CAB4176598.1"/>
    <property type="molecule type" value="Genomic_DNA"/>
</dbReference>
<dbReference type="EMBL" id="LR797011">
    <property type="protein sequence ID" value="CAB4181168.1"/>
    <property type="molecule type" value="Genomic_DNA"/>
</dbReference>
<reference evidence="2" key="1">
    <citation type="submission" date="2020-05" db="EMBL/GenBank/DDBJ databases">
        <authorList>
            <person name="Chiriac C."/>
            <person name="Salcher M."/>
            <person name="Ghai R."/>
            <person name="Kavagutti S V."/>
        </authorList>
    </citation>
    <scope>NUCLEOTIDE SEQUENCE</scope>
</reference>
<evidence type="ECO:0000313" key="4">
    <source>
        <dbReference type="EMBL" id="CAB4210848.1"/>
    </source>
</evidence>
<evidence type="ECO:0000313" key="1">
    <source>
        <dbReference type="EMBL" id="CAB4176598.1"/>
    </source>
</evidence>
<evidence type="ECO:0000313" key="5">
    <source>
        <dbReference type="EMBL" id="CAB5227449.1"/>
    </source>
</evidence>
<name>A0A6J5QJJ2_9CAUD</name>
<organism evidence="2">
    <name type="scientific">uncultured Caudovirales phage</name>
    <dbReference type="NCBI Taxonomy" id="2100421"/>
    <lineage>
        <taxon>Viruses</taxon>
        <taxon>Duplodnaviria</taxon>
        <taxon>Heunggongvirae</taxon>
        <taxon>Uroviricota</taxon>
        <taxon>Caudoviricetes</taxon>
        <taxon>Peduoviridae</taxon>
        <taxon>Maltschvirus</taxon>
        <taxon>Maltschvirus maltsch</taxon>
    </lineage>
</organism>
<gene>
    <name evidence="2" type="ORF">UFOVP1075_19</name>
    <name evidence="3" type="ORF">UFOVP1312_11</name>
    <name evidence="4" type="ORF">UFOVP1426_47</name>
    <name evidence="5" type="ORF">UFOVP1522_40</name>
    <name evidence="1" type="ORF">UFOVP989_47</name>
</gene>
<evidence type="ECO:0000313" key="2">
    <source>
        <dbReference type="EMBL" id="CAB4181168.1"/>
    </source>
</evidence>
<dbReference type="EMBL" id="LR797370">
    <property type="protein sequence ID" value="CAB4210848.1"/>
    <property type="molecule type" value="Genomic_DNA"/>
</dbReference>
<dbReference type="EMBL" id="LR798372">
    <property type="protein sequence ID" value="CAB5227449.1"/>
    <property type="molecule type" value="Genomic_DNA"/>
</dbReference>
<accession>A0A6J5QJJ2</accession>
<protein>
    <submittedName>
        <fullName evidence="2">Uncharacterized protein</fullName>
    </submittedName>
</protein>